<keyword evidence="4" id="KW-0548">Nucleotidyltransferase</keyword>
<dbReference type="InterPro" id="IPR007634">
    <property type="entry name" value="RNA_pol_sigma_54_DNA-bd"/>
</dbReference>
<dbReference type="PROSITE" id="PS50044">
    <property type="entry name" value="SIGMA54_3"/>
    <property type="match status" value="1"/>
</dbReference>
<reference evidence="11" key="1">
    <citation type="submission" date="2020-03" db="EMBL/GenBank/DDBJ databases">
        <title>Spirochaetal bacteria isolated from arthropods constitute a novel genus Entomospira genus novum within the order Spirochaetales.</title>
        <authorList>
            <person name="Grana-Miraglia L."/>
            <person name="Sikutova S."/>
            <person name="Fingerle V."/>
            <person name="Sing A."/>
            <person name="Castillo-Ramirez S."/>
            <person name="Margos G."/>
            <person name="Rudolf I."/>
        </authorList>
    </citation>
    <scope>NUCLEOTIDE SEQUENCE</scope>
    <source>
        <strain evidence="11">BR149</strain>
    </source>
</reference>
<dbReference type="Proteomes" id="UP000778951">
    <property type="component" value="Unassembled WGS sequence"/>
</dbReference>
<feature type="domain" description="RNA polymerase sigma factor 54 core-binding" evidence="10">
    <location>
        <begin position="72"/>
        <end position="247"/>
    </location>
</feature>
<evidence type="ECO:0000256" key="4">
    <source>
        <dbReference type="ARBA" id="ARBA00022695"/>
    </source>
</evidence>
<organism evidence="11 12">
    <name type="scientific">Entomospira culicis</name>
    <dbReference type="NCBI Taxonomy" id="2719989"/>
    <lineage>
        <taxon>Bacteria</taxon>
        <taxon>Pseudomonadati</taxon>
        <taxon>Spirochaetota</taxon>
        <taxon>Spirochaetia</taxon>
        <taxon>Spirochaetales</taxon>
        <taxon>Spirochaetaceae</taxon>
        <taxon>Entomospira</taxon>
    </lineage>
</organism>
<comment type="caution">
    <text evidence="11">The sequence shown here is derived from an EMBL/GenBank/DDBJ whole genome shotgun (WGS) entry which is preliminary data.</text>
</comment>
<dbReference type="GO" id="GO:0003677">
    <property type="term" value="F:DNA binding"/>
    <property type="evidence" value="ECO:0007669"/>
    <property type="project" value="UniProtKB-KW"/>
</dbReference>
<dbReference type="Pfam" id="PF04552">
    <property type="entry name" value="Sigma54_DBD"/>
    <property type="match status" value="1"/>
</dbReference>
<keyword evidence="5" id="KW-0805">Transcription regulation</keyword>
<evidence type="ECO:0000256" key="2">
    <source>
        <dbReference type="ARBA" id="ARBA00022478"/>
    </source>
</evidence>
<evidence type="ECO:0000256" key="3">
    <source>
        <dbReference type="ARBA" id="ARBA00022679"/>
    </source>
</evidence>
<evidence type="ECO:0000256" key="6">
    <source>
        <dbReference type="ARBA" id="ARBA00023082"/>
    </source>
</evidence>
<dbReference type="GO" id="GO:0001216">
    <property type="term" value="F:DNA-binding transcription activator activity"/>
    <property type="evidence" value="ECO:0007669"/>
    <property type="project" value="InterPro"/>
</dbReference>
<dbReference type="PROSITE" id="PS00718">
    <property type="entry name" value="SIGMA54_2"/>
    <property type="match status" value="1"/>
</dbReference>
<keyword evidence="12" id="KW-1185">Reference proteome</keyword>
<feature type="domain" description="RNA polymerase sigma factor 54 DNA-binding" evidence="9">
    <location>
        <begin position="274"/>
        <end position="420"/>
    </location>
</feature>
<keyword evidence="8" id="KW-0804">Transcription</keyword>
<protein>
    <recommendedName>
        <fullName evidence="13">RNA polymerase sigma-54 factor</fullName>
    </recommendedName>
</protein>
<evidence type="ECO:0000256" key="7">
    <source>
        <dbReference type="ARBA" id="ARBA00023125"/>
    </source>
</evidence>
<keyword evidence="7" id="KW-0238">DNA-binding</keyword>
<dbReference type="AlphaFoldDB" id="A0A968KZW3"/>
<evidence type="ECO:0008006" key="13">
    <source>
        <dbReference type="Google" id="ProtNLM"/>
    </source>
</evidence>
<dbReference type="RefSeq" id="WP_167695810.1">
    <property type="nucleotide sequence ID" value="NZ_CP118181.1"/>
</dbReference>
<dbReference type="PIRSF" id="PIRSF000774">
    <property type="entry name" value="RpoN"/>
    <property type="match status" value="1"/>
</dbReference>
<evidence type="ECO:0000256" key="8">
    <source>
        <dbReference type="ARBA" id="ARBA00023163"/>
    </source>
</evidence>
<evidence type="ECO:0000313" key="12">
    <source>
        <dbReference type="Proteomes" id="UP000778951"/>
    </source>
</evidence>
<evidence type="ECO:0000259" key="10">
    <source>
        <dbReference type="Pfam" id="PF04963"/>
    </source>
</evidence>
<dbReference type="PANTHER" id="PTHR32248">
    <property type="entry name" value="RNA POLYMERASE SIGMA-54 FACTOR"/>
    <property type="match status" value="1"/>
</dbReference>
<evidence type="ECO:0000256" key="1">
    <source>
        <dbReference type="ARBA" id="ARBA00008798"/>
    </source>
</evidence>
<dbReference type="InterPro" id="IPR000394">
    <property type="entry name" value="RNA_pol_sigma_54"/>
</dbReference>
<evidence type="ECO:0000313" key="11">
    <source>
        <dbReference type="EMBL" id="NIZ69726.1"/>
    </source>
</evidence>
<dbReference type="PANTHER" id="PTHR32248:SF4">
    <property type="entry name" value="RNA POLYMERASE SIGMA-54 FACTOR"/>
    <property type="match status" value="1"/>
</dbReference>
<dbReference type="GO" id="GO:0000428">
    <property type="term" value="C:DNA-directed RNA polymerase complex"/>
    <property type="evidence" value="ECO:0007669"/>
    <property type="project" value="UniProtKB-KW"/>
</dbReference>
<evidence type="ECO:0000259" key="9">
    <source>
        <dbReference type="Pfam" id="PF04552"/>
    </source>
</evidence>
<dbReference type="Pfam" id="PF04963">
    <property type="entry name" value="Sigma54_CBD"/>
    <property type="match status" value="1"/>
</dbReference>
<dbReference type="Gene3D" id="1.10.10.60">
    <property type="entry name" value="Homeodomain-like"/>
    <property type="match status" value="1"/>
</dbReference>
<dbReference type="GO" id="GO:0016779">
    <property type="term" value="F:nucleotidyltransferase activity"/>
    <property type="evidence" value="ECO:0007669"/>
    <property type="project" value="UniProtKB-KW"/>
</dbReference>
<evidence type="ECO:0000256" key="5">
    <source>
        <dbReference type="ARBA" id="ARBA00023015"/>
    </source>
</evidence>
<dbReference type="GO" id="GO:0006352">
    <property type="term" value="P:DNA-templated transcription initiation"/>
    <property type="evidence" value="ECO:0007669"/>
    <property type="project" value="InterPro"/>
</dbReference>
<dbReference type="InterPro" id="IPR007046">
    <property type="entry name" value="RNA_pol_sigma_54_core-bd"/>
</dbReference>
<keyword evidence="3" id="KW-0808">Transferase</keyword>
<proteinExistence type="inferred from homology"/>
<name>A0A968KZW3_9SPIO</name>
<comment type="similarity">
    <text evidence="1">Belongs to the sigma-54 factor family.</text>
</comment>
<dbReference type="EMBL" id="JAATLM010000001">
    <property type="protein sequence ID" value="NIZ69726.1"/>
    <property type="molecule type" value="Genomic_DNA"/>
</dbReference>
<dbReference type="PRINTS" id="PR00045">
    <property type="entry name" value="SIGMA54FCT"/>
</dbReference>
<dbReference type="GO" id="GO:0016987">
    <property type="term" value="F:sigma factor activity"/>
    <property type="evidence" value="ECO:0007669"/>
    <property type="project" value="UniProtKB-KW"/>
</dbReference>
<accession>A0A968KZW3</accession>
<gene>
    <name evidence="11" type="ORF">HCT48_05810</name>
</gene>
<sequence>MSHVGIEQSQAIATTQVGVAQRLLYTTAQMLTLPQVAYEEALALVVEENLFLTQSEDSSGLRAGGSGSAEFFEETVVDRPRLSEVLLAQWQLHASSPLAYEAGVRIVSNLSAEGFHRLPLSTLVTDTISLVMLQRVAKEISRLDPIGCAVRDWVESLWVQSQEVPLHASWVEVPELMFRDAMGYWQAGDWAMAGRLFGESDADLMRRYLGQFTPYPGLAYDREPIVYRQVDLSLEEGEGKFEVALLSWMGVERLSQAEYQGLLAKMQSPQELAWLRRMWQEAGEVVAMHRYRSMQLLRVAQCIVDAQREYLQRNCMHLAPLQLDDIAKSLQMSISSVSRIIKGKSIRMMHGGTLALKDLLSRRQEHAGTHYSREAIKQKIKYILYRHYGERLSDAKVSRLLALENIHLARRTINKYRHEILCQK</sequence>
<keyword evidence="6" id="KW-0731">Sigma factor</keyword>
<keyword evidence="2" id="KW-0240">DNA-directed RNA polymerase</keyword>